<dbReference type="SUPFAM" id="SSF52058">
    <property type="entry name" value="L domain-like"/>
    <property type="match status" value="3"/>
</dbReference>
<dbReference type="OrthoDB" id="5861701at2759"/>
<protein>
    <recommendedName>
        <fullName evidence="1">Receptor L-domain domain-containing protein</fullName>
    </recommendedName>
</protein>
<gene>
    <name evidence="2" type="ORF">CAEBREN_32202</name>
</gene>
<keyword evidence="3" id="KW-1185">Reference proteome</keyword>
<dbReference type="InterPro" id="IPR053079">
    <property type="entry name" value="SPS2_domain"/>
</dbReference>
<proteinExistence type="predicted"/>
<name>G0PFC0_CAEBE</name>
<dbReference type="HOGENOM" id="CLU_028064_2_0_1"/>
<evidence type="ECO:0000313" key="3">
    <source>
        <dbReference type="Proteomes" id="UP000008068"/>
    </source>
</evidence>
<evidence type="ECO:0000313" key="2">
    <source>
        <dbReference type="EMBL" id="EGT53738.1"/>
    </source>
</evidence>
<evidence type="ECO:0000259" key="1">
    <source>
        <dbReference type="Pfam" id="PF01030"/>
    </source>
</evidence>
<reference evidence="3" key="1">
    <citation type="submission" date="2011-07" db="EMBL/GenBank/DDBJ databases">
        <authorList>
            <consortium name="Caenorhabditis brenneri Sequencing and Analysis Consortium"/>
            <person name="Wilson R.K."/>
        </authorList>
    </citation>
    <scope>NUCLEOTIDE SEQUENCE [LARGE SCALE GENOMIC DNA]</scope>
    <source>
        <strain evidence="3">PB2801</strain>
    </source>
</reference>
<dbReference type="AlphaFoldDB" id="G0PFC0"/>
<dbReference type="STRING" id="135651.G0PFC0"/>
<dbReference type="PANTHER" id="PTHR21662:SF14">
    <property type="entry name" value="INSULIN_EGF-RECEPTOR L DOMAIN PROTEIN-RELATED"/>
    <property type="match status" value="1"/>
</dbReference>
<dbReference type="InterPro" id="IPR000494">
    <property type="entry name" value="Rcpt_L-dom"/>
</dbReference>
<dbReference type="FunCoup" id="G0PFC0">
    <property type="interactions" value="1057"/>
</dbReference>
<dbReference type="Proteomes" id="UP000008068">
    <property type="component" value="Unassembled WGS sequence"/>
</dbReference>
<organism evidence="3">
    <name type="scientific">Caenorhabditis brenneri</name>
    <name type="common">Nematode worm</name>
    <dbReference type="NCBI Taxonomy" id="135651"/>
    <lineage>
        <taxon>Eukaryota</taxon>
        <taxon>Metazoa</taxon>
        <taxon>Ecdysozoa</taxon>
        <taxon>Nematoda</taxon>
        <taxon>Chromadorea</taxon>
        <taxon>Rhabditida</taxon>
        <taxon>Rhabditina</taxon>
        <taxon>Rhabditomorpha</taxon>
        <taxon>Rhabditoidea</taxon>
        <taxon>Rhabditidae</taxon>
        <taxon>Peloderinae</taxon>
        <taxon>Caenorhabditis</taxon>
    </lineage>
</organism>
<feature type="domain" description="Receptor L-domain" evidence="1">
    <location>
        <begin position="122"/>
        <end position="236"/>
    </location>
</feature>
<dbReference type="PANTHER" id="PTHR21662">
    <property type="entry name" value="RECEPTOR PROTEIN-TYROSINE KINASE"/>
    <property type="match status" value="1"/>
</dbReference>
<dbReference type="Gene3D" id="3.80.20.20">
    <property type="entry name" value="Receptor L-domain"/>
    <property type="match status" value="1"/>
</dbReference>
<dbReference type="eggNOG" id="ENOG502THWF">
    <property type="taxonomic scope" value="Eukaryota"/>
</dbReference>
<dbReference type="InterPro" id="IPR036941">
    <property type="entry name" value="Rcpt_L-dom_sf"/>
</dbReference>
<dbReference type="InParanoid" id="G0PFC0"/>
<dbReference type="Pfam" id="PF01030">
    <property type="entry name" value="Recep_L_domain"/>
    <property type="match status" value="1"/>
</dbReference>
<dbReference type="EMBL" id="GL380356">
    <property type="protein sequence ID" value="EGT53738.1"/>
    <property type="molecule type" value="Genomic_DNA"/>
</dbReference>
<sequence length="402" mass="45829">MKTLTGGLRVEKSNLKSLSLFTVLNQKSPVNIYCEKYGIYISNNTKLVDVSGLSDINPIYENKENKECNFEVVYNQYLDARSLCDSGSLWKFTDLKVMENSVDCGCIGDEITQSNLPRYKYCEVLYRGLKLQNITSSTDLSDLSDIYTIKGSIDIRSTNFQNLSFLEKFKIQNINNPGVVPKISFNLQDNPNMTRLALPAFEKVQNLELNMLQLFNFENLHPDFCLTYDEIVMFMTTQVTFLNLHAKICEGSVLKFLNGTLLEMPNLQVCIFESMAKLPSDCGAIIGDVIVDAGDELSFKKFIVLKHLFGSMTIQNTNLTTVDVFYDLGHIIHLGPGPFLQIISNKKMKRFAYGMNRLANLYVRSDENRMAIFQDNHPDFSKSFDGECKFMDPRTFPWPESE</sequence>
<accession>G0PFC0</accession>